<reference evidence="2" key="2">
    <citation type="journal article" date="2024" name="Plant">
        <title>Genomic evolution and insights into agronomic trait innovations of Sesamum species.</title>
        <authorList>
            <person name="Miao H."/>
            <person name="Wang L."/>
            <person name="Qu L."/>
            <person name="Liu H."/>
            <person name="Sun Y."/>
            <person name="Le M."/>
            <person name="Wang Q."/>
            <person name="Wei S."/>
            <person name="Zheng Y."/>
            <person name="Lin W."/>
            <person name="Duan Y."/>
            <person name="Cao H."/>
            <person name="Xiong S."/>
            <person name="Wang X."/>
            <person name="Wei L."/>
            <person name="Li C."/>
            <person name="Ma Q."/>
            <person name="Ju M."/>
            <person name="Zhao R."/>
            <person name="Li G."/>
            <person name="Mu C."/>
            <person name="Tian Q."/>
            <person name="Mei H."/>
            <person name="Zhang T."/>
            <person name="Gao T."/>
            <person name="Zhang H."/>
        </authorList>
    </citation>
    <scope>NUCLEOTIDE SEQUENCE</scope>
    <source>
        <strain evidence="2">KEN1</strain>
    </source>
</reference>
<reference evidence="2" key="1">
    <citation type="submission" date="2020-06" db="EMBL/GenBank/DDBJ databases">
        <authorList>
            <person name="Li T."/>
            <person name="Hu X."/>
            <person name="Zhang T."/>
            <person name="Song X."/>
            <person name="Zhang H."/>
            <person name="Dai N."/>
            <person name="Sheng W."/>
            <person name="Hou X."/>
            <person name="Wei L."/>
        </authorList>
    </citation>
    <scope>NUCLEOTIDE SEQUENCE</scope>
    <source>
        <strain evidence="2">KEN1</strain>
        <tissue evidence="2">Leaf</tissue>
    </source>
</reference>
<sequence>MMWMMGYNDGAEFNSMQDPFSGRKLRPLMPSHQPPPPPPPHTTPPCLTRIHGSDHLLAFNHHLGKSSLISFIY</sequence>
<evidence type="ECO:0000256" key="1">
    <source>
        <dbReference type="SAM" id="MobiDB-lite"/>
    </source>
</evidence>
<feature type="compositionally biased region" description="Pro residues" evidence="1">
    <location>
        <begin position="32"/>
        <end position="43"/>
    </location>
</feature>
<organism evidence="2">
    <name type="scientific">Sesamum latifolium</name>
    <dbReference type="NCBI Taxonomy" id="2727402"/>
    <lineage>
        <taxon>Eukaryota</taxon>
        <taxon>Viridiplantae</taxon>
        <taxon>Streptophyta</taxon>
        <taxon>Embryophyta</taxon>
        <taxon>Tracheophyta</taxon>
        <taxon>Spermatophyta</taxon>
        <taxon>Magnoliopsida</taxon>
        <taxon>eudicotyledons</taxon>
        <taxon>Gunneridae</taxon>
        <taxon>Pentapetalae</taxon>
        <taxon>asterids</taxon>
        <taxon>lamiids</taxon>
        <taxon>Lamiales</taxon>
        <taxon>Pedaliaceae</taxon>
        <taxon>Sesamum</taxon>
    </lineage>
</organism>
<evidence type="ECO:0000313" key="2">
    <source>
        <dbReference type="EMBL" id="KAL0464154.1"/>
    </source>
</evidence>
<accession>A0AAW2YEE8</accession>
<name>A0AAW2YEE8_9LAMI</name>
<proteinExistence type="predicted"/>
<protein>
    <submittedName>
        <fullName evidence="2">Uncharacterized protein</fullName>
    </submittedName>
</protein>
<dbReference type="AlphaFoldDB" id="A0AAW2YEE8"/>
<dbReference type="EMBL" id="JACGWN010000001">
    <property type="protein sequence ID" value="KAL0464154.1"/>
    <property type="molecule type" value="Genomic_DNA"/>
</dbReference>
<feature type="region of interest" description="Disordered" evidence="1">
    <location>
        <begin position="15"/>
        <end position="45"/>
    </location>
</feature>
<gene>
    <name evidence="2" type="ORF">Slati_0303000</name>
</gene>
<comment type="caution">
    <text evidence="2">The sequence shown here is derived from an EMBL/GenBank/DDBJ whole genome shotgun (WGS) entry which is preliminary data.</text>
</comment>